<dbReference type="GO" id="GO:0050321">
    <property type="term" value="F:tau-protein kinase activity"/>
    <property type="evidence" value="ECO:0007669"/>
    <property type="project" value="TreeGrafter"/>
</dbReference>
<organism evidence="9 10">
    <name type="scientific">Drosophila kikkawai</name>
    <name type="common">Fruit fly</name>
    <dbReference type="NCBI Taxonomy" id="30033"/>
    <lineage>
        <taxon>Eukaryota</taxon>
        <taxon>Metazoa</taxon>
        <taxon>Ecdysozoa</taxon>
        <taxon>Arthropoda</taxon>
        <taxon>Hexapoda</taxon>
        <taxon>Insecta</taxon>
        <taxon>Pterygota</taxon>
        <taxon>Neoptera</taxon>
        <taxon>Endopterygota</taxon>
        <taxon>Diptera</taxon>
        <taxon>Brachycera</taxon>
        <taxon>Muscomorpha</taxon>
        <taxon>Ephydroidea</taxon>
        <taxon>Drosophilidae</taxon>
        <taxon>Drosophila</taxon>
        <taxon>Sophophora</taxon>
    </lineage>
</organism>
<evidence type="ECO:0000313" key="10">
    <source>
        <dbReference type="RefSeq" id="XP_017036847.1"/>
    </source>
</evidence>
<gene>
    <name evidence="10" type="primary">Nuak</name>
</gene>
<dbReference type="Pfam" id="PF00069">
    <property type="entry name" value="Pkinase"/>
    <property type="match status" value="1"/>
</dbReference>
<dbReference type="OrthoDB" id="193931at2759"/>
<evidence type="ECO:0000256" key="4">
    <source>
        <dbReference type="ARBA" id="ARBA00022777"/>
    </source>
</evidence>
<feature type="region of interest" description="Disordered" evidence="7">
    <location>
        <begin position="2389"/>
        <end position="2431"/>
    </location>
</feature>
<dbReference type="SMART" id="SM00220">
    <property type="entry name" value="S_TKc"/>
    <property type="match status" value="1"/>
</dbReference>
<feature type="compositionally biased region" description="Low complexity" evidence="7">
    <location>
        <begin position="958"/>
        <end position="982"/>
    </location>
</feature>
<feature type="region of interest" description="Disordered" evidence="7">
    <location>
        <begin position="2567"/>
        <end position="2589"/>
    </location>
</feature>
<feature type="compositionally biased region" description="Polar residues" evidence="7">
    <location>
        <begin position="1992"/>
        <end position="2001"/>
    </location>
</feature>
<evidence type="ECO:0000256" key="3">
    <source>
        <dbReference type="ARBA" id="ARBA00022741"/>
    </source>
</evidence>
<feature type="compositionally biased region" description="Low complexity" evidence="7">
    <location>
        <begin position="1888"/>
        <end position="1899"/>
    </location>
</feature>
<keyword evidence="4" id="KW-0418">Kinase</keyword>
<dbReference type="PANTHER" id="PTHR24346">
    <property type="entry name" value="MAP/MICROTUBULE AFFINITY-REGULATING KINASE"/>
    <property type="match status" value="1"/>
</dbReference>
<feature type="compositionally biased region" description="Low complexity" evidence="7">
    <location>
        <begin position="2338"/>
        <end position="2351"/>
    </location>
</feature>
<feature type="compositionally biased region" description="Basic and acidic residues" evidence="7">
    <location>
        <begin position="1794"/>
        <end position="1807"/>
    </location>
</feature>
<feature type="compositionally biased region" description="Polar residues" evidence="7">
    <location>
        <begin position="2741"/>
        <end position="2751"/>
    </location>
</feature>
<feature type="compositionally biased region" description="Pro residues" evidence="7">
    <location>
        <begin position="2058"/>
        <end position="2067"/>
    </location>
</feature>
<feature type="region of interest" description="Disordered" evidence="7">
    <location>
        <begin position="1571"/>
        <end position="1613"/>
    </location>
</feature>
<keyword evidence="9" id="KW-1185">Reference proteome</keyword>
<feature type="region of interest" description="Disordered" evidence="7">
    <location>
        <begin position="1507"/>
        <end position="1540"/>
    </location>
</feature>
<evidence type="ECO:0000256" key="2">
    <source>
        <dbReference type="ARBA" id="ARBA00022679"/>
    </source>
</evidence>
<evidence type="ECO:0000256" key="1">
    <source>
        <dbReference type="ARBA" id="ARBA00022527"/>
    </source>
</evidence>
<evidence type="ECO:0000313" key="9">
    <source>
        <dbReference type="Proteomes" id="UP001652661"/>
    </source>
</evidence>
<keyword evidence="3 6" id="KW-0547">Nucleotide-binding</keyword>
<feature type="region of interest" description="Disordered" evidence="7">
    <location>
        <begin position="1633"/>
        <end position="1807"/>
    </location>
</feature>
<feature type="compositionally biased region" description="Polar residues" evidence="7">
    <location>
        <begin position="1509"/>
        <end position="1532"/>
    </location>
</feature>
<feature type="compositionally biased region" description="Basic residues" evidence="7">
    <location>
        <begin position="1271"/>
        <end position="1282"/>
    </location>
</feature>
<feature type="region of interest" description="Disordered" evidence="7">
    <location>
        <begin position="699"/>
        <end position="731"/>
    </location>
</feature>
<dbReference type="CDD" id="cd14073">
    <property type="entry name" value="STKc_NUAK"/>
    <property type="match status" value="1"/>
</dbReference>
<dbReference type="InterPro" id="IPR011009">
    <property type="entry name" value="Kinase-like_dom_sf"/>
</dbReference>
<feature type="compositionally biased region" description="Polar residues" evidence="7">
    <location>
        <begin position="2352"/>
        <end position="2363"/>
    </location>
</feature>
<dbReference type="PROSITE" id="PS50011">
    <property type="entry name" value="PROTEIN_KINASE_DOM"/>
    <property type="match status" value="1"/>
</dbReference>
<dbReference type="GO" id="GO:0035556">
    <property type="term" value="P:intracellular signal transduction"/>
    <property type="evidence" value="ECO:0007669"/>
    <property type="project" value="TreeGrafter"/>
</dbReference>
<feature type="compositionally biased region" description="Low complexity" evidence="7">
    <location>
        <begin position="20"/>
        <end position="29"/>
    </location>
</feature>
<dbReference type="RefSeq" id="XP_017036847.1">
    <property type="nucleotide sequence ID" value="XM_017181358.3"/>
</dbReference>
<dbReference type="FunFam" id="1.10.510.10:FF:000389">
    <property type="entry name" value="Uncharacterized protein, isoform E"/>
    <property type="match status" value="1"/>
</dbReference>
<feature type="region of interest" description="Disordered" evidence="7">
    <location>
        <begin position="1419"/>
        <end position="1455"/>
    </location>
</feature>
<dbReference type="Proteomes" id="UP001652661">
    <property type="component" value="Chromosome 3R"/>
</dbReference>
<feature type="region of interest" description="Disordered" evidence="7">
    <location>
        <begin position="1126"/>
        <end position="1185"/>
    </location>
</feature>
<feature type="compositionally biased region" description="Low complexity" evidence="7">
    <location>
        <begin position="1930"/>
        <end position="1946"/>
    </location>
</feature>
<feature type="compositionally biased region" description="Polar residues" evidence="7">
    <location>
        <begin position="2497"/>
        <end position="2522"/>
    </location>
</feature>
<feature type="region of interest" description="Disordered" evidence="7">
    <location>
        <begin position="2729"/>
        <end position="2786"/>
    </location>
</feature>
<feature type="compositionally biased region" description="Basic and acidic residues" evidence="7">
    <location>
        <begin position="2087"/>
        <end position="2097"/>
    </location>
</feature>
<feature type="compositionally biased region" description="Basic and acidic residues" evidence="7">
    <location>
        <begin position="2108"/>
        <end position="2123"/>
    </location>
</feature>
<dbReference type="Gene3D" id="1.10.510.10">
    <property type="entry name" value="Transferase(Phosphotransferase) domain 1"/>
    <property type="match status" value="1"/>
</dbReference>
<feature type="region of interest" description="Disordered" evidence="7">
    <location>
        <begin position="1"/>
        <end position="47"/>
    </location>
</feature>
<feature type="region of interest" description="Disordered" evidence="7">
    <location>
        <begin position="1865"/>
        <end position="2170"/>
    </location>
</feature>
<feature type="region of interest" description="Disordered" evidence="7">
    <location>
        <begin position="420"/>
        <end position="442"/>
    </location>
</feature>
<dbReference type="PROSITE" id="PS00107">
    <property type="entry name" value="PROTEIN_KINASE_ATP"/>
    <property type="match status" value="1"/>
</dbReference>
<feature type="compositionally biased region" description="Polar residues" evidence="7">
    <location>
        <begin position="714"/>
        <end position="731"/>
    </location>
</feature>
<feature type="compositionally biased region" description="Basic and acidic residues" evidence="7">
    <location>
        <begin position="1696"/>
        <end position="1727"/>
    </location>
</feature>
<feature type="region of interest" description="Disordered" evidence="7">
    <location>
        <begin position="2536"/>
        <end position="2555"/>
    </location>
</feature>
<feature type="region of interest" description="Disordered" evidence="7">
    <location>
        <begin position="2497"/>
        <end position="2523"/>
    </location>
</feature>
<protein>
    <submittedName>
        <fullName evidence="10">Uncharacterized protein Nuak isoform X8</fullName>
    </submittedName>
</protein>
<feature type="compositionally biased region" description="Polar residues" evidence="7">
    <location>
        <begin position="2022"/>
        <end position="2040"/>
    </location>
</feature>
<keyword evidence="1" id="KW-0723">Serine/threonine-protein kinase</keyword>
<keyword evidence="5 6" id="KW-0067">ATP-binding</keyword>
<feature type="region of interest" description="Disordered" evidence="7">
    <location>
        <begin position="932"/>
        <end position="982"/>
    </location>
</feature>
<feature type="region of interest" description="Disordered" evidence="7">
    <location>
        <begin position="2338"/>
        <end position="2369"/>
    </location>
</feature>
<feature type="binding site" evidence="6">
    <location>
        <position position="108"/>
    </location>
    <ligand>
        <name>ATP</name>
        <dbReference type="ChEBI" id="CHEBI:30616"/>
    </ligand>
</feature>
<evidence type="ECO:0000259" key="8">
    <source>
        <dbReference type="PROSITE" id="PS50011"/>
    </source>
</evidence>
<feature type="region of interest" description="Disordered" evidence="7">
    <location>
        <begin position="1820"/>
        <end position="1850"/>
    </location>
</feature>
<feature type="compositionally biased region" description="Low complexity" evidence="7">
    <location>
        <begin position="1571"/>
        <end position="1600"/>
    </location>
</feature>
<feature type="compositionally biased region" description="Low complexity" evidence="7">
    <location>
        <begin position="2393"/>
        <end position="2425"/>
    </location>
</feature>
<dbReference type="GO" id="GO:0000226">
    <property type="term" value="P:microtubule cytoskeleton organization"/>
    <property type="evidence" value="ECO:0007669"/>
    <property type="project" value="TreeGrafter"/>
</dbReference>
<feature type="compositionally biased region" description="Basic residues" evidence="7">
    <location>
        <begin position="2046"/>
        <end position="2055"/>
    </location>
</feature>
<feature type="compositionally biased region" description="Polar residues" evidence="7">
    <location>
        <begin position="422"/>
        <end position="434"/>
    </location>
</feature>
<dbReference type="FunFam" id="3.30.200.20:FF:000315">
    <property type="entry name" value="Calcium-dependent protein kinase 3"/>
    <property type="match status" value="1"/>
</dbReference>
<proteinExistence type="predicted"/>
<feature type="compositionally biased region" description="Polar residues" evidence="7">
    <location>
        <begin position="2133"/>
        <end position="2143"/>
    </location>
</feature>
<dbReference type="InterPro" id="IPR000719">
    <property type="entry name" value="Prot_kinase_dom"/>
</dbReference>
<dbReference type="InterPro" id="IPR017441">
    <property type="entry name" value="Protein_kinase_ATP_BS"/>
</dbReference>
<evidence type="ECO:0000256" key="5">
    <source>
        <dbReference type="ARBA" id="ARBA00022840"/>
    </source>
</evidence>
<feature type="compositionally biased region" description="Polar residues" evidence="7">
    <location>
        <begin position="2763"/>
        <end position="2786"/>
    </location>
</feature>
<dbReference type="GO" id="GO:0005737">
    <property type="term" value="C:cytoplasm"/>
    <property type="evidence" value="ECO:0007669"/>
    <property type="project" value="TreeGrafter"/>
</dbReference>
<name>A0A6P4JPW5_DROKI</name>
<sequence length="2786" mass="302499">MVISKPDTTPNGAAGGTGAGATAESATPGGLDGTGNSLAHPSGIPQDQIDNIMSSIHNTGNVKMNNHRKKLRQRFDIIKKLGQGTYGKVQLGINKETGQEVAIKTIKKCKIEAEADLVRIRREVQIMSSVHHPNIIHIYEVFENREKMVLVMEFAAGGELYDYLSERKVLGEEEARRIFRQVATAVYYCHKHKICHRDLKLENILLDEKGNAKIADFGLSNVFDDQRLLGTFCGSPLYASPEIVEGTPYQGPEVDCWSLGVLLYTLVYGSMPFDGSNFKRLVKQISQGDYYEPRKPSRASTLIRDMLTVCPKKRATIEQICSHWWVNENDNVSCLDLAEDLANQTPVRLDVLLSLTPSAITADQLVVPSAEAAAAKAAANERVPRSHSVGSIRDMGPPNTEAERRILDMVAAGGEAALMPSPTRTITPAQSPVQTKRKLQPTVSMENAAGTTAKKKEKPANSSFVIRAAPPGAAPVTEVPKAIVTPEDTLMEADPMAHVPEEASTAPSYSQKDMKMVGDLCEQLIGDGVANTNIPSAAVPPSLSAVARQATKGKLDAVAEIPEEKDPTKVIKKFVNKHKTADLVNAINECASKAGKPSAGAAPPPPFVRKCSLQDESTLNNFNAERRKSRILETAEKFQPPPPLTQIAEKPKKLSIPGVSVGSFKKEFERKAINPPVTDSPTPGELRAKEQVAAAAAAAQEAEVLGTPPASPVAATSQSLEASDSKNSVSSISLDEARRSMENSIALLLQAQNESSKEVDQLCAQTETIGVNDPATVEDRERKLKNARAIIGNAIQPVIRRPTPFHGIGNGFGNGNDIGGGGIVGGTAKHALSGSSFMGFMGAEARAEAVVTSPPILAPQTAPPVLISPHALAAAKQTIQQRIFGGGCNQVGPVNRRPYTWQPQASYSTASIFQPEQTGQGTSFKTLQEQYQQRCQNQDQDQRTSALFTPPPSPQCVASSNTNTNSSRNNNNSRFNPMPNANYNVNSRTRPFNHNQAQDTLNTNASATCAFPGVMWLKSSPGGTEGPPTPPAAVKTSTASITLKSATLPRRKINAKAEMQLDIKPRIPEQPAMPQPTMRFSTEMQHAVPDLRSAPPREGPIPYSPIKTTLQARATSLEPKEHVITIQRPPTQHAYGRTGSNTTTRSGSLSRQSTVESESDATTTVTNLSQATVTSQGTSQPIKKSPREFIIPIAVEGGGFITPRERSVEPSESSQTTSSRSTFSRLRPSRRISSLLSEAGFDEGSPFQKMRTTSITRDGGSGGVEEETRFTPHRLRSSRPVKKISQENDSQSSNEEDDDDDDGFEILTAENLFSTLLQRVRALTNRLNVNSDLPVGFPSHSSRLLTDISRQAQSHSPFWSQGGPFASVQRSQVSYSFSETVEKKKVRVNSSSNSSGLGAPWRHSMSRDLGSDMESMFSRTGATLPRGHQGSKGKPSTASAHVERGSTECTTNSANGEEAVDLADLDLSRLKLSKKDLATLSSITPGLPKCFQEQLLAKLPPTQARKLSRTLSVQTGAPTSSATPKTYKRSQSGGRGYIPDHQQQQDELLDFKPKTDAPKTTLASTAIYRRSLSRSQAPAQASAQEAEIRSTQSTKSRSSSVCREDYGKSSLCSSSTYTSEISDKYKYYSPYLSKSSNVSPSLAPKDAPEKGYSAGIGRPPSGCLSPPPQLPQVPASEGTSSLKIGRSSQRRISRFLRPDFFDDPRDRETQSIQREIREKSTDRHEQRPQSQDMRRRKHSLPNVEQAEPPLEPGSNPSSIRHSRNKSMELFPDLQPQSAQDPLKTSSLRLRSASKSREPETDLDKQELADKILQELQILSAARTQSDQGKETEKTVETSTIKKAKKVKPKETTVGELELTRMATATTSTTTTLVRKVKKVTKKEDEATNADNSDLASSASRETKLKRPKSYPMKDLGLSMKSPADLAEQTSSILPSKLPSKLPSVVPNESGSAEAATRESRLMRPKSYPTTKLATPKELRKVTRSGVAIPTIAESTPAPSVMTTPTSSKSTSEEKSPSATPTGTMTTVTDAKDTGSSSDSRPTTIKKIIKVSKKSKLVPPTPLTPTPPTTTATTTPVDSSKESSPVIKVKEKSPDKKPSKGLLYALGQKFERLRDSAMSKEKKMGSTGAAASLACTQKQGSPENRISPHKSKKKVPDTEKPLEEDKRVDKRSRFDNILRSLRERSVPRSQPNGRIMRLKRAASFEELHAGSQEGQGRSEGAVNKMLGGFLRRFDKESSLQRRVRSTRSTSNIERQVREEQDLDVSLPASPIYQNVVKALKAKADPALPQTSEQNCNCETACPDCSQNNRQTLQTSSNAPPSAAAINKEKRKGLMLDLASANGSGNAAPGSLSTAPATTNGSSYRGANTNPTLLNGNTGLVIYSNLPPYPGTTKSASSNNSSSQQSMENATNNNSTNTNHNCSSQTSGYRTSSAHEINRNNTLLTPSFENIANYSSDSHSYHDDCASTSTFLSPTEEPELYFDNWSICSEDNYMLHTTPSPTVSRLSRASLSSPTRYSESSDPNESVIDRIKRRSFYSRFNEQKKPRRTSSIVGPSAVRDYYREQHAAVKARSSHKLHATDLDPPPVRAHSPDIAQQFFRPLKLSPVGTELKPPVYRSPLDYSSSSGASGSTTKPRKSLNDIRNTSPSFLSKRYETHDYSSVPMRYKSSSSSSPSNGAIASGYYNTYNPKRRSSYTINASLPTTTSTSSGAASSHLDSYATLGRRSIRSYDHRTMSLLEPPTASRSGEGSSSYQRRETRTPVRDYTSSISRSGSRYRTSSATRSPTNI</sequence>
<feature type="compositionally biased region" description="Basic and acidic residues" evidence="7">
    <location>
        <begin position="2153"/>
        <end position="2170"/>
    </location>
</feature>
<evidence type="ECO:0000256" key="7">
    <source>
        <dbReference type="SAM" id="MobiDB-lite"/>
    </source>
</evidence>
<evidence type="ECO:0000256" key="6">
    <source>
        <dbReference type="PROSITE-ProRule" id="PRU10141"/>
    </source>
</evidence>
<feature type="compositionally biased region" description="Low complexity" evidence="7">
    <location>
        <begin position="1210"/>
        <end position="1237"/>
    </location>
</feature>
<feature type="domain" description="Protein kinase" evidence="8">
    <location>
        <begin position="75"/>
        <end position="326"/>
    </location>
</feature>
<keyword evidence="2" id="KW-0808">Transferase</keyword>
<dbReference type="GO" id="GO:0005524">
    <property type="term" value="F:ATP binding"/>
    <property type="evidence" value="ECO:0007669"/>
    <property type="project" value="UniProtKB-UniRule"/>
</dbReference>
<feature type="compositionally biased region" description="Low complexity" evidence="7">
    <location>
        <begin position="1136"/>
        <end position="1151"/>
    </location>
</feature>
<reference evidence="10" key="1">
    <citation type="submission" date="2025-08" db="UniProtKB">
        <authorList>
            <consortium name="RefSeq"/>
        </authorList>
    </citation>
    <scope>IDENTIFICATION</scope>
    <source>
        <strain evidence="10">14028-0561.14</strain>
        <tissue evidence="10">Whole fly</tissue>
    </source>
</reference>
<dbReference type="PANTHER" id="PTHR24346:SF93">
    <property type="entry name" value="NUAK FAMILY SNF1-LIKE KINASE 1"/>
    <property type="match status" value="1"/>
</dbReference>
<feature type="compositionally biased region" description="Low complexity" evidence="7">
    <location>
        <begin position="1782"/>
        <end position="1792"/>
    </location>
</feature>
<feature type="region of interest" description="Disordered" evidence="7">
    <location>
        <begin position="2608"/>
        <end position="2648"/>
    </location>
</feature>
<accession>A0A6P4JPW5</accession>
<feature type="compositionally biased region" description="Polar residues" evidence="7">
    <location>
        <begin position="1152"/>
        <end position="1182"/>
    </location>
</feature>
<dbReference type="InterPro" id="IPR008271">
    <property type="entry name" value="Ser/Thr_kinase_AS"/>
</dbReference>
<dbReference type="SUPFAM" id="SSF56112">
    <property type="entry name" value="Protein kinase-like (PK-like)"/>
    <property type="match status" value="1"/>
</dbReference>
<feature type="region of interest" description="Disordered" evidence="7">
    <location>
        <begin position="1201"/>
        <end position="1302"/>
    </location>
</feature>
<dbReference type="PROSITE" id="PS00108">
    <property type="entry name" value="PROTEIN_KINASE_ST"/>
    <property type="match status" value="1"/>
</dbReference>